<comment type="subcellular location">
    <subcellularLocation>
        <location evidence="1">Membrane</location>
    </subcellularLocation>
</comment>
<dbReference type="Pfam" id="PF13639">
    <property type="entry name" value="zf-RING_2"/>
    <property type="match status" value="1"/>
</dbReference>
<keyword evidence="4 9" id="KW-0863">Zinc-finger</keyword>
<dbReference type="PANTHER" id="PTHR46539:SF1">
    <property type="entry name" value="E3 UBIQUITIN-PROTEIN LIGASE ATL42"/>
    <property type="match status" value="1"/>
</dbReference>
<proteinExistence type="inferred from homology"/>
<dbReference type="GO" id="GO:0016020">
    <property type="term" value="C:membrane"/>
    <property type="evidence" value="ECO:0007669"/>
    <property type="project" value="UniProtKB-SubCell"/>
</dbReference>
<evidence type="ECO:0000256" key="7">
    <source>
        <dbReference type="ARBA" id="ARBA00023136"/>
    </source>
</evidence>
<keyword evidence="12" id="KW-1185">Reference proteome</keyword>
<dbReference type="PROSITE" id="PS50089">
    <property type="entry name" value="ZF_RING_2"/>
    <property type="match status" value="1"/>
</dbReference>
<evidence type="ECO:0000259" key="10">
    <source>
        <dbReference type="PROSITE" id="PS50089"/>
    </source>
</evidence>
<dbReference type="PANTHER" id="PTHR46539">
    <property type="entry name" value="E3 UBIQUITIN-PROTEIN LIGASE ATL42"/>
    <property type="match status" value="1"/>
</dbReference>
<evidence type="ECO:0000256" key="2">
    <source>
        <dbReference type="ARBA" id="ARBA00022692"/>
    </source>
</evidence>
<organism evidence="11 12">
    <name type="scientific">Castilleja foliolosa</name>
    <dbReference type="NCBI Taxonomy" id="1961234"/>
    <lineage>
        <taxon>Eukaryota</taxon>
        <taxon>Viridiplantae</taxon>
        <taxon>Streptophyta</taxon>
        <taxon>Embryophyta</taxon>
        <taxon>Tracheophyta</taxon>
        <taxon>Spermatophyta</taxon>
        <taxon>Magnoliopsida</taxon>
        <taxon>eudicotyledons</taxon>
        <taxon>Gunneridae</taxon>
        <taxon>Pentapetalae</taxon>
        <taxon>asterids</taxon>
        <taxon>lamiids</taxon>
        <taxon>Lamiales</taxon>
        <taxon>Orobanchaceae</taxon>
        <taxon>Pedicularideae</taxon>
        <taxon>Castillejinae</taxon>
        <taxon>Castilleja</taxon>
    </lineage>
</organism>
<name>A0ABD3CCV7_9LAMI</name>
<evidence type="ECO:0000256" key="1">
    <source>
        <dbReference type="ARBA" id="ARBA00004370"/>
    </source>
</evidence>
<keyword evidence="5" id="KW-0862">Zinc</keyword>
<dbReference type="SMART" id="SM00184">
    <property type="entry name" value="RING"/>
    <property type="match status" value="1"/>
</dbReference>
<comment type="caution">
    <text evidence="11">The sequence shown here is derived from an EMBL/GenBank/DDBJ whole genome shotgun (WGS) entry which is preliminary data.</text>
</comment>
<evidence type="ECO:0000313" key="11">
    <source>
        <dbReference type="EMBL" id="KAL3627710.1"/>
    </source>
</evidence>
<dbReference type="SUPFAM" id="SSF57850">
    <property type="entry name" value="RING/U-box"/>
    <property type="match status" value="1"/>
</dbReference>
<dbReference type="Proteomes" id="UP001632038">
    <property type="component" value="Unassembled WGS sequence"/>
</dbReference>
<evidence type="ECO:0000256" key="5">
    <source>
        <dbReference type="ARBA" id="ARBA00022833"/>
    </source>
</evidence>
<evidence type="ECO:0000256" key="6">
    <source>
        <dbReference type="ARBA" id="ARBA00022989"/>
    </source>
</evidence>
<dbReference type="Gene3D" id="3.30.40.10">
    <property type="entry name" value="Zinc/RING finger domain, C3HC4 (zinc finger)"/>
    <property type="match status" value="1"/>
</dbReference>
<keyword evidence="3" id="KW-0479">Metal-binding</keyword>
<evidence type="ECO:0000256" key="8">
    <source>
        <dbReference type="ARBA" id="ARBA00024209"/>
    </source>
</evidence>
<protein>
    <recommendedName>
        <fullName evidence="10">RING-type domain-containing protein</fullName>
    </recommendedName>
</protein>
<reference evidence="12" key="1">
    <citation type="journal article" date="2024" name="IScience">
        <title>Strigolactones Initiate the Formation of Haustorium-like Structures in Castilleja.</title>
        <authorList>
            <person name="Buerger M."/>
            <person name="Peterson D."/>
            <person name="Chory J."/>
        </authorList>
    </citation>
    <scope>NUCLEOTIDE SEQUENCE [LARGE SCALE GENOMIC DNA]</scope>
</reference>
<evidence type="ECO:0000256" key="3">
    <source>
        <dbReference type="ARBA" id="ARBA00022723"/>
    </source>
</evidence>
<evidence type="ECO:0000256" key="9">
    <source>
        <dbReference type="PROSITE-ProRule" id="PRU00175"/>
    </source>
</evidence>
<evidence type="ECO:0000256" key="4">
    <source>
        <dbReference type="ARBA" id="ARBA00022771"/>
    </source>
</evidence>
<dbReference type="EMBL" id="JAVIJP010000039">
    <property type="protein sequence ID" value="KAL3627710.1"/>
    <property type="molecule type" value="Genomic_DNA"/>
</dbReference>
<keyword evidence="7" id="KW-0472">Membrane</keyword>
<accession>A0ABD3CCV7</accession>
<dbReference type="InterPro" id="IPR001841">
    <property type="entry name" value="Znf_RING"/>
</dbReference>
<comment type="similarity">
    <text evidence="8">Belongs to the RING-type zinc finger family. ATL subfamily.</text>
</comment>
<sequence>MDMNSGYQHYYHSSMASSYDGSIDFEFQTTVFVFEIRTNFLLVKRTLDHDEDYEEQIMGSENLSATLRVPADQLDDWLERLHGDDFSHITYRLKEYLMPGDEIQSLIHEVFDFAQEIMAVDPSIPVVPIVVDVGVCTVQLDGETLDHAIDRSVRPDCLIPLPLLRPEWKKNDSFRPINDYLLYGLPRIGVEDEGFGAHMETCSICLGGPTAAAPMSLLPCNHAFHRHCVVKWMLKSWTCPLCRHEIAHDILKEAMKGTNKDITFLL</sequence>
<gene>
    <name evidence="11" type="ORF">CASFOL_029073</name>
</gene>
<dbReference type="InterPro" id="IPR013083">
    <property type="entry name" value="Znf_RING/FYVE/PHD"/>
</dbReference>
<dbReference type="SMART" id="SM00744">
    <property type="entry name" value="RINGv"/>
    <property type="match status" value="1"/>
</dbReference>
<evidence type="ECO:0000313" key="12">
    <source>
        <dbReference type="Proteomes" id="UP001632038"/>
    </source>
</evidence>
<keyword evidence="6" id="KW-1133">Transmembrane helix</keyword>
<feature type="domain" description="RING-type" evidence="10">
    <location>
        <begin position="202"/>
        <end position="243"/>
    </location>
</feature>
<keyword evidence="2" id="KW-0812">Transmembrane</keyword>
<dbReference type="GO" id="GO:0008270">
    <property type="term" value="F:zinc ion binding"/>
    <property type="evidence" value="ECO:0007669"/>
    <property type="project" value="UniProtKB-KW"/>
</dbReference>
<dbReference type="AlphaFoldDB" id="A0ABD3CCV7"/>
<dbReference type="InterPro" id="IPR011016">
    <property type="entry name" value="Znf_RING-CH"/>
</dbReference>